<keyword evidence="1" id="KW-0479">Metal-binding</keyword>
<dbReference type="Gene3D" id="3.40.50.80">
    <property type="entry name" value="Nucleotide-binding domain of ferredoxin-NADP reductase (FNR) module"/>
    <property type="match status" value="1"/>
</dbReference>
<dbReference type="EMBL" id="MEUG01000001">
    <property type="protein sequence ID" value="OGC28337.1"/>
    <property type="molecule type" value="Genomic_DNA"/>
</dbReference>
<feature type="binding site" evidence="1">
    <location>
        <position position="245"/>
    </location>
    <ligand>
        <name>[2Fe-2S] cluster</name>
        <dbReference type="ChEBI" id="CHEBI:190135"/>
    </ligand>
</feature>
<organism evidence="3 4">
    <name type="scientific">candidate division WOR-1 bacterium RIFOXYC12_FULL_54_18</name>
    <dbReference type="NCBI Taxonomy" id="1802584"/>
    <lineage>
        <taxon>Bacteria</taxon>
        <taxon>Bacillati</taxon>
        <taxon>Saganbacteria</taxon>
    </lineage>
</organism>
<dbReference type="Pfam" id="PF00175">
    <property type="entry name" value="NAD_binding_1"/>
    <property type="match status" value="1"/>
</dbReference>
<dbReference type="PANTHER" id="PTHR43513:SF1">
    <property type="entry name" value="ANAEROBIC SULFITE REDUCTASE SUBUNIT B"/>
    <property type="match status" value="1"/>
</dbReference>
<dbReference type="PRINTS" id="PR00406">
    <property type="entry name" value="CYTB5RDTASE"/>
</dbReference>
<dbReference type="GO" id="GO:0006221">
    <property type="term" value="P:pyrimidine nucleotide biosynthetic process"/>
    <property type="evidence" value="ECO:0007669"/>
    <property type="project" value="InterPro"/>
</dbReference>
<sequence>MTSNPYQPIRAEIKEVIAETPQIKTFVLAPEKEIGFLSGQFMQVTIPGVGEAPFTPSSDPKKNDMIEFTVMKAGQATGRLHELKSGETVGLRGPFGHPYPLDKYHGKDVYIIGGGVGIAPLRALLLALFHELERLNKIELRLGARSPEDLPFKQEMPTWGKREKTNLVVTVDRGDEKWPGKVGVVTEIMLPGDVNPEAAAAIVCGPPIMMKFAVKKLLDLGFSDKDIYLSMEKNMSCGIGKCFHCNLGKHLCCVDGPVFTWEQVKEIPDPW</sequence>
<dbReference type="GO" id="GO:0051537">
    <property type="term" value="F:2 iron, 2 sulfur cluster binding"/>
    <property type="evidence" value="ECO:0007669"/>
    <property type="project" value="UniProtKB-KW"/>
</dbReference>
<dbReference type="Pfam" id="PF10418">
    <property type="entry name" value="DHODB_Fe-S_bind"/>
    <property type="match status" value="1"/>
</dbReference>
<dbReference type="GO" id="GO:0046872">
    <property type="term" value="F:metal ion binding"/>
    <property type="evidence" value="ECO:0007669"/>
    <property type="project" value="UniProtKB-KW"/>
</dbReference>
<dbReference type="Gene3D" id="2.40.30.10">
    <property type="entry name" value="Translation factors"/>
    <property type="match status" value="1"/>
</dbReference>
<evidence type="ECO:0000259" key="2">
    <source>
        <dbReference type="PROSITE" id="PS51384"/>
    </source>
</evidence>
<proteinExistence type="predicted"/>
<evidence type="ECO:0000313" key="3">
    <source>
        <dbReference type="EMBL" id="OGC28337.1"/>
    </source>
</evidence>
<dbReference type="InterPro" id="IPR017938">
    <property type="entry name" value="Riboflavin_synthase-like_b-brl"/>
</dbReference>
<dbReference type="InterPro" id="IPR019480">
    <property type="entry name" value="Dihydroorotate_DH_Fe-S-bd"/>
</dbReference>
<gene>
    <name evidence="3" type="ORF">A3K49_05085</name>
</gene>
<keyword evidence="1" id="KW-0411">Iron-sulfur</keyword>
<dbReference type="InterPro" id="IPR050353">
    <property type="entry name" value="PyrK_electron_transfer"/>
</dbReference>
<dbReference type="Proteomes" id="UP000178602">
    <property type="component" value="Unassembled WGS sequence"/>
</dbReference>
<name>A0A1F4T6Y7_UNCSA</name>
<feature type="domain" description="FAD-binding FR-type" evidence="2">
    <location>
        <begin position="6"/>
        <end position="101"/>
    </location>
</feature>
<keyword evidence="1" id="KW-0408">Iron</keyword>
<dbReference type="InterPro" id="IPR017927">
    <property type="entry name" value="FAD-bd_FR_type"/>
</dbReference>
<keyword evidence="1" id="KW-0001">2Fe-2S</keyword>
<dbReference type="GO" id="GO:0050660">
    <property type="term" value="F:flavin adenine dinucleotide binding"/>
    <property type="evidence" value="ECO:0007669"/>
    <property type="project" value="InterPro"/>
</dbReference>
<accession>A0A1F4T6Y7</accession>
<dbReference type="InterPro" id="IPR012165">
    <property type="entry name" value="Cyt_c3_hydrogenase_gsu"/>
</dbReference>
<protein>
    <recommendedName>
        <fullName evidence="2">FAD-binding FR-type domain-containing protein</fullName>
    </recommendedName>
</protein>
<dbReference type="CDD" id="cd06221">
    <property type="entry name" value="sulfite_reductase_like"/>
    <property type="match status" value="1"/>
</dbReference>
<dbReference type="InterPro" id="IPR001433">
    <property type="entry name" value="OxRdtase_FAD/NAD-bd"/>
</dbReference>
<evidence type="ECO:0000313" key="4">
    <source>
        <dbReference type="Proteomes" id="UP000178602"/>
    </source>
</evidence>
<dbReference type="SUPFAM" id="SSF63380">
    <property type="entry name" value="Riboflavin synthase domain-like"/>
    <property type="match status" value="1"/>
</dbReference>
<dbReference type="PIRSF" id="PIRSF006816">
    <property type="entry name" value="Cyc3_hyd_g"/>
    <property type="match status" value="1"/>
</dbReference>
<feature type="binding site" evidence="1">
    <location>
        <position position="242"/>
    </location>
    <ligand>
        <name>[2Fe-2S] cluster</name>
        <dbReference type="ChEBI" id="CHEBI:190135"/>
    </ligand>
</feature>
<feature type="binding site" evidence="1">
    <location>
        <position position="253"/>
    </location>
    <ligand>
        <name>[2Fe-2S] cluster</name>
        <dbReference type="ChEBI" id="CHEBI:190135"/>
    </ligand>
</feature>
<dbReference type="PANTHER" id="PTHR43513">
    <property type="entry name" value="DIHYDROOROTATE DEHYDROGENASE B (NAD(+)), ELECTRON TRANSFER SUBUNIT"/>
    <property type="match status" value="1"/>
</dbReference>
<dbReference type="AlphaFoldDB" id="A0A1F4T6Y7"/>
<comment type="cofactor">
    <cofactor evidence="1">
        <name>[2Fe-2S] cluster</name>
        <dbReference type="ChEBI" id="CHEBI:190135"/>
    </cofactor>
    <text evidence="1">Binds 1 [2Fe-2S] cluster per subunit.</text>
</comment>
<dbReference type="PROSITE" id="PS51384">
    <property type="entry name" value="FAD_FR"/>
    <property type="match status" value="1"/>
</dbReference>
<reference evidence="3 4" key="1">
    <citation type="journal article" date="2016" name="Nat. Commun.">
        <title>Thousands of microbial genomes shed light on interconnected biogeochemical processes in an aquifer system.</title>
        <authorList>
            <person name="Anantharaman K."/>
            <person name="Brown C.T."/>
            <person name="Hug L.A."/>
            <person name="Sharon I."/>
            <person name="Castelle C.J."/>
            <person name="Probst A.J."/>
            <person name="Thomas B.C."/>
            <person name="Singh A."/>
            <person name="Wilkins M.J."/>
            <person name="Karaoz U."/>
            <person name="Brodie E.L."/>
            <person name="Williams K.H."/>
            <person name="Hubbard S.S."/>
            <person name="Banfield J.F."/>
        </authorList>
    </citation>
    <scope>NUCLEOTIDE SEQUENCE [LARGE SCALE GENOMIC DNA]</scope>
</reference>
<dbReference type="SUPFAM" id="SSF52343">
    <property type="entry name" value="Ferredoxin reductase-like, C-terminal NADP-linked domain"/>
    <property type="match status" value="1"/>
</dbReference>
<feature type="binding site" evidence="1">
    <location>
        <position position="237"/>
    </location>
    <ligand>
        <name>[2Fe-2S] cluster</name>
        <dbReference type="ChEBI" id="CHEBI:190135"/>
    </ligand>
</feature>
<evidence type="ECO:0000256" key="1">
    <source>
        <dbReference type="PIRSR" id="PIRSR006816-2"/>
    </source>
</evidence>
<dbReference type="InterPro" id="IPR039261">
    <property type="entry name" value="FNR_nucleotide-bd"/>
</dbReference>
<comment type="caution">
    <text evidence="3">The sequence shown here is derived from an EMBL/GenBank/DDBJ whole genome shotgun (WGS) entry which is preliminary data.</text>
</comment>
<dbReference type="InterPro" id="IPR008333">
    <property type="entry name" value="Cbr1-like_FAD-bd_dom"/>
</dbReference>
<dbReference type="Pfam" id="PF00970">
    <property type="entry name" value="FAD_binding_6"/>
    <property type="match status" value="1"/>
</dbReference>
<dbReference type="GO" id="GO:0016491">
    <property type="term" value="F:oxidoreductase activity"/>
    <property type="evidence" value="ECO:0007669"/>
    <property type="project" value="InterPro"/>
</dbReference>